<keyword evidence="2" id="KW-1185">Reference proteome</keyword>
<comment type="caution">
    <text evidence="1">The sequence shown here is derived from an EMBL/GenBank/DDBJ whole genome shotgun (WGS) entry which is preliminary data.</text>
</comment>
<dbReference type="HOGENOM" id="CLU_1074180_0_0_1"/>
<sequence>MPCTSAAETIVRTELARAEEDAFNTVKLPLRTLSPRLLSPEDYVDLSDSRALPLDSAAATPDNPQWPPYIHYGNRGRVRRRPQLTSFPVNTRGFFYYQPHYRIPFGGSIRFRVCQAPDPKYFHLGQDLLTEYGTTWQIPLVAIGSLPRFSLLRSVLQKDGLIPPNFWTEHERLLRDAYTLRLGPNSQVIYECGEPFYVDLSTAMKTVYVATPRLFFPLTSRRMVLRSMETVHSDRWSDKEWASYNWPFESRLHSLQSRP</sequence>
<protein>
    <submittedName>
        <fullName evidence="1">Uncharacterized protein</fullName>
    </submittedName>
</protein>
<dbReference type="AlphaFoldDB" id="A0A060SG30"/>
<gene>
    <name evidence="1" type="ORF">BN946_scf185008.g62</name>
</gene>
<dbReference type="Proteomes" id="UP000029665">
    <property type="component" value="Unassembled WGS sequence"/>
</dbReference>
<evidence type="ECO:0000313" key="2">
    <source>
        <dbReference type="Proteomes" id="UP000029665"/>
    </source>
</evidence>
<accession>A0A060SG30</accession>
<organism evidence="1 2">
    <name type="scientific">Pycnoporus cinnabarinus</name>
    <name type="common">Cinnabar-red polypore</name>
    <name type="synonym">Trametes cinnabarina</name>
    <dbReference type="NCBI Taxonomy" id="5643"/>
    <lineage>
        <taxon>Eukaryota</taxon>
        <taxon>Fungi</taxon>
        <taxon>Dikarya</taxon>
        <taxon>Basidiomycota</taxon>
        <taxon>Agaricomycotina</taxon>
        <taxon>Agaricomycetes</taxon>
        <taxon>Polyporales</taxon>
        <taxon>Polyporaceae</taxon>
        <taxon>Trametes</taxon>
    </lineage>
</organism>
<dbReference type="EMBL" id="CCBP010000120">
    <property type="protein sequence ID" value="CDO73300.1"/>
    <property type="molecule type" value="Genomic_DNA"/>
</dbReference>
<dbReference type="OrthoDB" id="2750929at2759"/>
<reference evidence="1" key="1">
    <citation type="submission" date="2014-01" db="EMBL/GenBank/DDBJ databases">
        <title>The genome of the white-rot fungus Pycnoporus cinnabarinus: a basidiomycete model with a versatile arsenal for lignocellulosic biomass breakdown.</title>
        <authorList>
            <person name="Levasseur A."/>
            <person name="Lomascolo A."/>
            <person name="Ruiz-Duenas F.J."/>
            <person name="Uzan E."/>
            <person name="Piumi F."/>
            <person name="Kues U."/>
            <person name="Ram A.F.J."/>
            <person name="Murat C."/>
            <person name="Haon M."/>
            <person name="Benoit I."/>
            <person name="Arfi Y."/>
            <person name="Chevret D."/>
            <person name="Drula E."/>
            <person name="Kwon M.J."/>
            <person name="Gouret P."/>
            <person name="Lesage-Meessen L."/>
            <person name="Lombard V."/>
            <person name="Mariette J."/>
            <person name="Noirot C."/>
            <person name="Park J."/>
            <person name="Patyshakuliyeva A."/>
            <person name="Wieneger R.A.B."/>
            <person name="Wosten H.A.B."/>
            <person name="Martin F."/>
            <person name="Coutinho P.M."/>
            <person name="de Vries R."/>
            <person name="Martinez A.T."/>
            <person name="Klopp C."/>
            <person name="Pontarotti P."/>
            <person name="Henrissat B."/>
            <person name="Record E."/>
        </authorList>
    </citation>
    <scope>NUCLEOTIDE SEQUENCE [LARGE SCALE GENOMIC DNA]</scope>
    <source>
        <strain evidence="1">BRFM137</strain>
    </source>
</reference>
<name>A0A060SG30_PYCCI</name>
<dbReference type="OMA" id="DKEWASY"/>
<evidence type="ECO:0000313" key="1">
    <source>
        <dbReference type="EMBL" id="CDO73300.1"/>
    </source>
</evidence>
<proteinExistence type="predicted"/>